<evidence type="ECO:0000256" key="4">
    <source>
        <dbReference type="ARBA" id="ARBA00022989"/>
    </source>
</evidence>
<evidence type="ECO:0000313" key="12">
    <source>
        <dbReference type="EnsemblMetazoa" id="HelroP90738"/>
    </source>
</evidence>
<dbReference type="eggNOG" id="KOG3656">
    <property type="taxonomic scope" value="Eukaryota"/>
</dbReference>
<dbReference type="InterPro" id="IPR017452">
    <property type="entry name" value="GPCR_Rhodpsn_7TM"/>
</dbReference>
<dbReference type="GO" id="GO:0004930">
    <property type="term" value="F:G protein-coupled receptor activity"/>
    <property type="evidence" value="ECO:0007669"/>
    <property type="project" value="UniProtKB-KW"/>
</dbReference>
<evidence type="ECO:0000313" key="11">
    <source>
        <dbReference type="EMBL" id="ESN90833.1"/>
    </source>
</evidence>
<dbReference type="KEGG" id="hro:HELRODRAFT_90738"/>
<feature type="transmembrane region" description="Helical" evidence="9">
    <location>
        <begin position="49"/>
        <end position="68"/>
    </location>
</feature>
<keyword evidence="4 9" id="KW-1133">Transmembrane helix</keyword>
<evidence type="ECO:0000256" key="9">
    <source>
        <dbReference type="SAM" id="Phobius"/>
    </source>
</evidence>
<evidence type="ECO:0000256" key="8">
    <source>
        <dbReference type="ARBA" id="ARBA00023224"/>
    </source>
</evidence>
<dbReference type="EMBL" id="AMQM01008244">
    <property type="status" value="NOT_ANNOTATED_CDS"/>
    <property type="molecule type" value="Genomic_DNA"/>
</dbReference>
<dbReference type="EnsemblMetazoa" id="HelroT90738">
    <property type="protein sequence ID" value="HelroP90738"/>
    <property type="gene ID" value="HelroG90738"/>
</dbReference>
<keyword evidence="6 9" id="KW-0472">Membrane</keyword>
<accession>T1G7V3</accession>
<evidence type="ECO:0000256" key="3">
    <source>
        <dbReference type="ARBA" id="ARBA00022692"/>
    </source>
</evidence>
<name>T1G7V3_HELRO</name>
<comment type="subcellular location">
    <subcellularLocation>
        <location evidence="1">Cell membrane</location>
        <topology evidence="1">Multi-pass membrane protein</topology>
    </subcellularLocation>
</comment>
<dbReference type="CTD" id="20217150"/>
<dbReference type="GO" id="GO:0005886">
    <property type="term" value="C:plasma membrane"/>
    <property type="evidence" value="ECO:0007669"/>
    <property type="project" value="UniProtKB-SubCell"/>
</dbReference>
<evidence type="ECO:0000256" key="5">
    <source>
        <dbReference type="ARBA" id="ARBA00023040"/>
    </source>
</evidence>
<evidence type="ECO:0000256" key="2">
    <source>
        <dbReference type="ARBA" id="ARBA00022475"/>
    </source>
</evidence>
<feature type="domain" description="G-protein coupled receptors family 1 profile" evidence="10">
    <location>
        <begin position="1"/>
        <end position="65"/>
    </location>
</feature>
<keyword evidence="13" id="KW-1185">Reference proteome</keyword>
<dbReference type="InterPro" id="IPR000276">
    <property type="entry name" value="GPCR_Rhodpsn"/>
</dbReference>
<feature type="transmembrane region" description="Helical" evidence="9">
    <location>
        <begin position="12"/>
        <end position="34"/>
    </location>
</feature>
<proteinExistence type="predicted"/>
<sequence>NRARKALRTITVILGAFVICWTPWHILSLIIGFYGDHLPDYISGLMYSISYWLCYLNSPINPFCYAMANQQFKKTFIRILKFNWRRS</sequence>
<dbReference type="Proteomes" id="UP000015101">
    <property type="component" value="Unassembled WGS sequence"/>
</dbReference>
<gene>
    <name evidence="12" type="primary">20217150</name>
    <name evidence="11" type="ORF">HELRODRAFT_90738</name>
</gene>
<dbReference type="PROSITE" id="PS50262">
    <property type="entry name" value="G_PROTEIN_RECEP_F1_2"/>
    <property type="match status" value="1"/>
</dbReference>
<dbReference type="AlphaFoldDB" id="T1G7V3"/>
<dbReference type="Gene3D" id="1.20.1070.10">
    <property type="entry name" value="Rhodopsin 7-helix transmembrane proteins"/>
    <property type="match status" value="1"/>
</dbReference>
<evidence type="ECO:0000256" key="1">
    <source>
        <dbReference type="ARBA" id="ARBA00004651"/>
    </source>
</evidence>
<dbReference type="OMA" id="VICWTPW"/>
<evidence type="ECO:0000256" key="7">
    <source>
        <dbReference type="ARBA" id="ARBA00023170"/>
    </source>
</evidence>
<dbReference type="PRINTS" id="PR00237">
    <property type="entry name" value="GPCRRHODOPSN"/>
</dbReference>
<evidence type="ECO:0000313" key="13">
    <source>
        <dbReference type="Proteomes" id="UP000015101"/>
    </source>
</evidence>
<evidence type="ECO:0000256" key="6">
    <source>
        <dbReference type="ARBA" id="ARBA00023136"/>
    </source>
</evidence>
<dbReference type="InParanoid" id="T1G7V3"/>
<organism evidence="12 13">
    <name type="scientific">Helobdella robusta</name>
    <name type="common">Californian leech</name>
    <dbReference type="NCBI Taxonomy" id="6412"/>
    <lineage>
        <taxon>Eukaryota</taxon>
        <taxon>Metazoa</taxon>
        <taxon>Spiralia</taxon>
        <taxon>Lophotrochozoa</taxon>
        <taxon>Annelida</taxon>
        <taxon>Clitellata</taxon>
        <taxon>Hirudinea</taxon>
        <taxon>Rhynchobdellida</taxon>
        <taxon>Glossiphoniidae</taxon>
        <taxon>Helobdella</taxon>
    </lineage>
</organism>
<reference evidence="11 13" key="2">
    <citation type="journal article" date="2013" name="Nature">
        <title>Insights into bilaterian evolution from three spiralian genomes.</title>
        <authorList>
            <person name="Simakov O."/>
            <person name="Marletaz F."/>
            <person name="Cho S.J."/>
            <person name="Edsinger-Gonzales E."/>
            <person name="Havlak P."/>
            <person name="Hellsten U."/>
            <person name="Kuo D.H."/>
            <person name="Larsson T."/>
            <person name="Lv J."/>
            <person name="Arendt D."/>
            <person name="Savage R."/>
            <person name="Osoegawa K."/>
            <person name="de Jong P."/>
            <person name="Grimwood J."/>
            <person name="Chapman J.A."/>
            <person name="Shapiro H."/>
            <person name="Aerts A."/>
            <person name="Otillar R.P."/>
            <person name="Terry A.Y."/>
            <person name="Boore J.L."/>
            <person name="Grigoriev I.V."/>
            <person name="Lindberg D.R."/>
            <person name="Seaver E.C."/>
            <person name="Weisblat D.A."/>
            <person name="Putnam N.H."/>
            <person name="Rokhsar D.S."/>
        </authorList>
    </citation>
    <scope>NUCLEOTIDE SEQUENCE</scope>
</reference>
<keyword evidence="3 9" id="KW-0812">Transmembrane</keyword>
<reference evidence="12" key="3">
    <citation type="submission" date="2015-06" db="UniProtKB">
        <authorList>
            <consortium name="EnsemblMetazoa"/>
        </authorList>
    </citation>
    <scope>IDENTIFICATION</scope>
</reference>
<reference evidence="13" key="1">
    <citation type="submission" date="2012-12" db="EMBL/GenBank/DDBJ databases">
        <authorList>
            <person name="Hellsten U."/>
            <person name="Grimwood J."/>
            <person name="Chapman J.A."/>
            <person name="Shapiro H."/>
            <person name="Aerts A."/>
            <person name="Otillar R.P."/>
            <person name="Terry A.Y."/>
            <person name="Boore J.L."/>
            <person name="Simakov O."/>
            <person name="Marletaz F."/>
            <person name="Cho S.-J."/>
            <person name="Edsinger-Gonzales E."/>
            <person name="Havlak P."/>
            <person name="Kuo D.-H."/>
            <person name="Larsson T."/>
            <person name="Lv J."/>
            <person name="Arendt D."/>
            <person name="Savage R."/>
            <person name="Osoegawa K."/>
            <person name="de Jong P."/>
            <person name="Lindberg D.R."/>
            <person name="Seaver E.C."/>
            <person name="Weisblat D.A."/>
            <person name="Putnam N.H."/>
            <person name="Grigoriev I.V."/>
            <person name="Rokhsar D.S."/>
        </authorList>
    </citation>
    <scope>NUCLEOTIDE SEQUENCE</scope>
</reference>
<dbReference type="HOGENOM" id="CLU_167791_0_1_1"/>
<keyword evidence="8" id="KW-0807">Transducer</keyword>
<dbReference type="OrthoDB" id="10071887at2759"/>
<keyword evidence="5" id="KW-0297">G-protein coupled receptor</keyword>
<protein>
    <recommendedName>
        <fullName evidence="10">G-protein coupled receptors family 1 profile domain-containing protein</fullName>
    </recommendedName>
</protein>
<dbReference type="PANTHER" id="PTHR24247">
    <property type="entry name" value="5-HYDROXYTRYPTAMINE RECEPTOR"/>
    <property type="match status" value="1"/>
</dbReference>
<dbReference type="RefSeq" id="XP_009031020.1">
    <property type="nucleotide sequence ID" value="XM_009032772.1"/>
</dbReference>
<dbReference type="GeneID" id="20217150"/>
<dbReference type="Pfam" id="PF00001">
    <property type="entry name" value="7tm_1"/>
    <property type="match status" value="1"/>
</dbReference>
<dbReference type="PANTHER" id="PTHR24247:SF191">
    <property type="entry name" value="MUSCARINIC ACETYLCHOLINE RECEPTOR, B-TYPE, ISOFORM A"/>
    <property type="match status" value="1"/>
</dbReference>
<evidence type="ECO:0000259" key="10">
    <source>
        <dbReference type="PROSITE" id="PS50262"/>
    </source>
</evidence>
<dbReference type="SUPFAM" id="SSF81321">
    <property type="entry name" value="Family A G protein-coupled receptor-like"/>
    <property type="match status" value="1"/>
</dbReference>
<keyword evidence="2" id="KW-1003">Cell membrane</keyword>
<keyword evidence="7" id="KW-0675">Receptor</keyword>
<dbReference type="EMBL" id="KB097744">
    <property type="protein sequence ID" value="ESN90833.1"/>
    <property type="molecule type" value="Genomic_DNA"/>
</dbReference>